<dbReference type="Pfam" id="PF02687">
    <property type="entry name" value="FtsX"/>
    <property type="match status" value="1"/>
</dbReference>
<dbReference type="InterPro" id="IPR025857">
    <property type="entry name" value="MacB_PCD"/>
</dbReference>
<reference evidence="9 10" key="1">
    <citation type="journal article" date="2015" name="Int. J. Syst. Evol. Microbiol.">
        <title>Tumebacillus algifaecis sp. nov., isolated from decomposing algal scum.</title>
        <authorList>
            <person name="Wu Y.F."/>
            <person name="Zhang B."/>
            <person name="Xing P."/>
            <person name="Wu Q.L."/>
            <person name="Liu S.J."/>
        </authorList>
    </citation>
    <scope>NUCLEOTIDE SEQUENCE [LARGE SCALE GENOMIC DNA]</scope>
    <source>
        <strain evidence="9 10">THMBR28</strain>
    </source>
</reference>
<feature type="domain" description="ABC3 transporter permease C-terminal" evidence="7">
    <location>
        <begin position="256"/>
        <end position="364"/>
    </location>
</feature>
<gene>
    <name evidence="9" type="ORF">CIG75_20385</name>
</gene>
<evidence type="ECO:0000256" key="3">
    <source>
        <dbReference type="ARBA" id="ARBA00022692"/>
    </source>
</evidence>
<dbReference type="KEGG" id="tab:CIG75_20385"/>
<organism evidence="9 10">
    <name type="scientific">Tumebacillus algifaecis</name>
    <dbReference type="NCBI Taxonomy" id="1214604"/>
    <lineage>
        <taxon>Bacteria</taxon>
        <taxon>Bacillati</taxon>
        <taxon>Bacillota</taxon>
        <taxon>Bacilli</taxon>
        <taxon>Bacillales</taxon>
        <taxon>Alicyclobacillaceae</taxon>
        <taxon>Tumebacillus</taxon>
    </lineage>
</organism>
<dbReference type="AlphaFoldDB" id="A0A223D6J5"/>
<evidence type="ECO:0008006" key="11">
    <source>
        <dbReference type="Google" id="ProtNLM"/>
    </source>
</evidence>
<evidence type="ECO:0000256" key="6">
    <source>
        <dbReference type="SAM" id="Phobius"/>
    </source>
</evidence>
<keyword evidence="2" id="KW-1003">Cell membrane</keyword>
<evidence type="ECO:0000259" key="7">
    <source>
        <dbReference type="Pfam" id="PF02687"/>
    </source>
</evidence>
<feature type="transmembrane region" description="Helical" evidence="6">
    <location>
        <begin position="302"/>
        <end position="324"/>
    </location>
</feature>
<evidence type="ECO:0000256" key="2">
    <source>
        <dbReference type="ARBA" id="ARBA00022475"/>
    </source>
</evidence>
<evidence type="ECO:0000259" key="8">
    <source>
        <dbReference type="Pfam" id="PF12704"/>
    </source>
</evidence>
<dbReference type="InterPro" id="IPR050250">
    <property type="entry name" value="Macrolide_Exporter_MacB"/>
</dbReference>
<keyword evidence="4 6" id="KW-1133">Transmembrane helix</keyword>
<feature type="transmembrane region" description="Helical" evidence="6">
    <location>
        <begin position="20"/>
        <end position="47"/>
    </location>
</feature>
<evidence type="ECO:0000313" key="10">
    <source>
        <dbReference type="Proteomes" id="UP000214688"/>
    </source>
</evidence>
<dbReference type="Pfam" id="PF12704">
    <property type="entry name" value="MacB_PCD"/>
    <property type="match status" value="1"/>
</dbReference>
<feature type="domain" description="MacB-like periplasmic core" evidence="8">
    <location>
        <begin position="22"/>
        <end position="214"/>
    </location>
</feature>
<evidence type="ECO:0000256" key="4">
    <source>
        <dbReference type="ARBA" id="ARBA00022989"/>
    </source>
</evidence>
<evidence type="ECO:0000313" key="9">
    <source>
        <dbReference type="EMBL" id="ASS77026.1"/>
    </source>
</evidence>
<feature type="transmembrane region" description="Helical" evidence="6">
    <location>
        <begin position="248"/>
        <end position="272"/>
    </location>
</feature>
<dbReference type="GO" id="GO:0022857">
    <property type="term" value="F:transmembrane transporter activity"/>
    <property type="evidence" value="ECO:0007669"/>
    <property type="project" value="TreeGrafter"/>
</dbReference>
<keyword evidence="5 6" id="KW-0472">Membrane</keyword>
<keyword evidence="3 6" id="KW-0812">Transmembrane</keyword>
<dbReference type="PANTHER" id="PTHR30572">
    <property type="entry name" value="MEMBRANE COMPONENT OF TRANSPORTER-RELATED"/>
    <property type="match status" value="1"/>
</dbReference>
<dbReference type="PANTHER" id="PTHR30572:SF18">
    <property type="entry name" value="ABC-TYPE MACROLIDE FAMILY EXPORT SYSTEM PERMEASE COMPONENT 2"/>
    <property type="match status" value="1"/>
</dbReference>
<dbReference type="Proteomes" id="UP000214688">
    <property type="component" value="Chromosome"/>
</dbReference>
<dbReference type="OrthoDB" id="2380921at2"/>
<dbReference type="EMBL" id="CP022657">
    <property type="protein sequence ID" value="ASS77026.1"/>
    <property type="molecule type" value="Genomic_DNA"/>
</dbReference>
<feature type="transmembrane region" description="Helical" evidence="6">
    <location>
        <begin position="336"/>
        <end position="357"/>
    </location>
</feature>
<evidence type="ECO:0000256" key="5">
    <source>
        <dbReference type="ARBA" id="ARBA00023136"/>
    </source>
</evidence>
<evidence type="ECO:0000256" key="1">
    <source>
        <dbReference type="ARBA" id="ARBA00004651"/>
    </source>
</evidence>
<name>A0A223D6J5_9BACL</name>
<protein>
    <recommendedName>
        <fullName evidence="11">ABC3 transporter permease protein domain-containing protein</fullName>
    </recommendedName>
</protein>
<sequence>MSMWLYDLEQSYNSIKRHLLLSLLITMSLTIGLIFPAVNLAVFAGAYDQMQGSFLQGEHLYQNHFTPRIDYAHADQVAQMIAKIPGVEKAVLESNSVLPISSETALVNGPIALETRDSLSLKGVPAEEIGDLFTKPNQMLLTSNMAEALFPPAVDPVGKTLRIAGVDFTVAGVLKGGQRTVYSSIDAANGMIGNQKPLVQTITVQLGEANPDALGEASRIMTEQGYRANFEDYTDYTENQMSGYYRDFLFSLGMCLLLLIFTLLNTVSLLVYKYEKDRQKWAIAYTFGATNRNLRRQVYTESLLYSVVALVLLFPGAAVVKQIVEQFELNTVFSPLVYGGLFAAGVLTSLFLAWMSLRRIGKGNLLQELRG</sequence>
<keyword evidence="10" id="KW-1185">Reference proteome</keyword>
<comment type="subcellular location">
    <subcellularLocation>
        <location evidence="1">Cell membrane</location>
        <topology evidence="1">Multi-pass membrane protein</topology>
    </subcellularLocation>
</comment>
<accession>A0A223D6J5</accession>
<dbReference type="InterPro" id="IPR003838">
    <property type="entry name" value="ABC3_permease_C"/>
</dbReference>
<proteinExistence type="predicted"/>
<dbReference type="RefSeq" id="WP_094238248.1">
    <property type="nucleotide sequence ID" value="NZ_CP022657.1"/>
</dbReference>
<dbReference type="GO" id="GO:0005886">
    <property type="term" value="C:plasma membrane"/>
    <property type="evidence" value="ECO:0007669"/>
    <property type="project" value="UniProtKB-SubCell"/>
</dbReference>